<proteinExistence type="predicted"/>
<feature type="region of interest" description="Disordered" evidence="3">
    <location>
        <begin position="162"/>
        <end position="213"/>
    </location>
</feature>
<dbReference type="PANTHER" id="PTHR15911:SF6">
    <property type="entry name" value="WW DOMAIN-CONTAINING ADAPTER PROTEIN WITH COILED-COIL"/>
    <property type="match status" value="1"/>
</dbReference>
<keyword evidence="2" id="KW-0539">Nucleus</keyword>
<evidence type="ECO:0000256" key="1">
    <source>
        <dbReference type="ARBA" id="ARBA00004123"/>
    </source>
</evidence>
<dbReference type="InterPro" id="IPR038867">
    <property type="entry name" value="WAC"/>
</dbReference>
<reference evidence="4 5" key="1">
    <citation type="submission" date="2020-02" db="EMBL/GenBank/DDBJ databases">
        <authorList>
            <person name="Ferguson B K."/>
        </authorList>
    </citation>
    <scope>NUCLEOTIDE SEQUENCE [LARGE SCALE GENOMIC DNA]</scope>
</reference>
<feature type="compositionally biased region" description="Polar residues" evidence="3">
    <location>
        <begin position="197"/>
        <end position="209"/>
    </location>
</feature>
<accession>A0A6H5G1K1</accession>
<dbReference type="GO" id="GO:0000993">
    <property type="term" value="F:RNA polymerase II complex binding"/>
    <property type="evidence" value="ECO:0007669"/>
    <property type="project" value="TreeGrafter"/>
</dbReference>
<dbReference type="EMBL" id="CADCXU010004607">
    <property type="protein sequence ID" value="CAA9996408.1"/>
    <property type="molecule type" value="Genomic_DNA"/>
</dbReference>
<evidence type="ECO:0000256" key="3">
    <source>
        <dbReference type="SAM" id="MobiDB-lite"/>
    </source>
</evidence>
<dbReference type="AlphaFoldDB" id="A0A6H5G1K1"/>
<dbReference type="GO" id="GO:0005634">
    <property type="term" value="C:nucleus"/>
    <property type="evidence" value="ECO:0007669"/>
    <property type="project" value="UniProtKB-SubCell"/>
</dbReference>
<dbReference type="GO" id="GO:1904263">
    <property type="term" value="P:positive regulation of TORC1 signaling"/>
    <property type="evidence" value="ECO:0007669"/>
    <property type="project" value="TreeGrafter"/>
</dbReference>
<dbReference type="Proteomes" id="UP000479000">
    <property type="component" value="Unassembled WGS sequence"/>
</dbReference>
<feature type="region of interest" description="Disordered" evidence="3">
    <location>
        <begin position="267"/>
        <end position="296"/>
    </location>
</feature>
<dbReference type="OrthoDB" id="10072039at2759"/>
<dbReference type="GO" id="GO:0003682">
    <property type="term" value="F:chromatin binding"/>
    <property type="evidence" value="ECO:0007669"/>
    <property type="project" value="TreeGrafter"/>
</dbReference>
<name>A0A6H5G1K1_9HEMI</name>
<feature type="compositionally biased region" description="Polar residues" evidence="3">
    <location>
        <begin position="131"/>
        <end position="149"/>
    </location>
</feature>
<feature type="compositionally biased region" description="Basic and acidic residues" evidence="3">
    <location>
        <begin position="167"/>
        <end position="179"/>
    </location>
</feature>
<evidence type="ECO:0000313" key="5">
    <source>
        <dbReference type="Proteomes" id="UP000479000"/>
    </source>
</evidence>
<comment type="subcellular location">
    <subcellularLocation>
        <location evidence="1">Nucleus</location>
    </subcellularLocation>
</comment>
<feature type="region of interest" description="Disordered" evidence="3">
    <location>
        <begin position="65"/>
        <end position="109"/>
    </location>
</feature>
<protein>
    <submittedName>
        <fullName evidence="4">Uncharacterized protein</fullName>
    </submittedName>
</protein>
<keyword evidence="5" id="KW-1185">Reference proteome</keyword>
<sequence length="386" mass="42559">MERSRPYRGHHRSYRYRSNRHHSLPYRDRQWHPRRRWYDPSYRYKVYKRRFSYWHFQNSNAKYSAKPNYERERMRERDSPNGNSYRSESPDCDSPRDRGGYHSKSSIYMSKSRDYKRDKYAVTVLDKHSSNSRSAVGNNGKPSGASSAPVNVRVDKLAAASSGYWPQHHDSASDPRKQEINSSGLDGQATDMDICSGDSTPTSECSSTPVHALPPNVAGHGGVAGVGGATAGVDGANAPGPPLTVASSASSAPHHIVAPIHVDTSCSGTSAASSAVQDPGPPTPTHSETQDCPDVRKLVSPPSNLSSLQTLSAGSTLAAIRPQAPNLTPSLANFYRDDLVNHVRGWQADLLEKQPTSTNPRLPICCDRWHLHLCNRNKNLTCLFVN</sequence>
<organism evidence="4 5">
    <name type="scientific">Nesidiocoris tenuis</name>
    <dbReference type="NCBI Taxonomy" id="355587"/>
    <lineage>
        <taxon>Eukaryota</taxon>
        <taxon>Metazoa</taxon>
        <taxon>Ecdysozoa</taxon>
        <taxon>Arthropoda</taxon>
        <taxon>Hexapoda</taxon>
        <taxon>Insecta</taxon>
        <taxon>Pterygota</taxon>
        <taxon>Neoptera</taxon>
        <taxon>Paraneoptera</taxon>
        <taxon>Hemiptera</taxon>
        <taxon>Heteroptera</taxon>
        <taxon>Panheteroptera</taxon>
        <taxon>Cimicomorpha</taxon>
        <taxon>Miridae</taxon>
        <taxon>Dicyphina</taxon>
        <taxon>Nesidiocoris</taxon>
    </lineage>
</organism>
<feature type="region of interest" description="Disordered" evidence="3">
    <location>
        <begin position="126"/>
        <end position="150"/>
    </location>
</feature>
<feature type="compositionally biased region" description="Basic and acidic residues" evidence="3">
    <location>
        <begin position="68"/>
        <end position="79"/>
    </location>
</feature>
<evidence type="ECO:0000256" key="2">
    <source>
        <dbReference type="ARBA" id="ARBA00023242"/>
    </source>
</evidence>
<evidence type="ECO:0000313" key="4">
    <source>
        <dbReference type="EMBL" id="CAA9996408.1"/>
    </source>
</evidence>
<dbReference type="PANTHER" id="PTHR15911">
    <property type="entry name" value="WW DOMAIN-CONTAINING ADAPTER PROTEIN WITH COILED-COIL"/>
    <property type="match status" value="1"/>
</dbReference>
<gene>
    <name evidence="4" type="ORF">NTEN_LOCUS2941</name>
</gene>
<dbReference type="GO" id="GO:0010506">
    <property type="term" value="P:regulation of autophagy"/>
    <property type="evidence" value="ECO:0007669"/>
    <property type="project" value="TreeGrafter"/>
</dbReference>